<name>A0A7J8KJN9_ROUAE</name>
<evidence type="ECO:0000259" key="1">
    <source>
        <dbReference type="PROSITE" id="PS50235"/>
    </source>
</evidence>
<dbReference type="InterPro" id="IPR001394">
    <property type="entry name" value="Peptidase_C19_UCH"/>
</dbReference>
<evidence type="ECO:0000313" key="2">
    <source>
        <dbReference type="EMBL" id="KAF6508981.1"/>
    </source>
</evidence>
<protein>
    <submittedName>
        <fullName evidence="2">Ubiquitin specific peptidase 49</fullName>
    </submittedName>
</protein>
<proteinExistence type="predicted"/>
<dbReference type="GO" id="GO:0005634">
    <property type="term" value="C:nucleus"/>
    <property type="evidence" value="ECO:0007669"/>
    <property type="project" value="TreeGrafter"/>
</dbReference>
<dbReference type="PROSITE" id="PS50235">
    <property type="entry name" value="USP_3"/>
    <property type="match status" value="1"/>
</dbReference>
<evidence type="ECO:0000313" key="3">
    <source>
        <dbReference type="Proteomes" id="UP000593571"/>
    </source>
</evidence>
<dbReference type="CDD" id="cd02257">
    <property type="entry name" value="Peptidase_C19"/>
    <property type="match status" value="1"/>
</dbReference>
<gene>
    <name evidence="2" type="ORF">HJG63_020394</name>
</gene>
<sequence length="87" mass="10203">MLAKFTETEALEGRIYACDQCNSKRRKSNPKPLVLSEARKQLMIYRLPQVLRLHLKRFRWSGRNHREKIGVHVVFDQVFGSTAMTQS</sequence>
<dbReference type="SUPFAM" id="SSF54001">
    <property type="entry name" value="Cysteine proteinases"/>
    <property type="match status" value="1"/>
</dbReference>
<dbReference type="InterPro" id="IPR038765">
    <property type="entry name" value="Papain-like_cys_pep_sf"/>
</dbReference>
<keyword evidence="3" id="KW-1185">Reference proteome</keyword>
<dbReference type="InterPro" id="IPR050164">
    <property type="entry name" value="Peptidase_C19"/>
</dbReference>
<reference evidence="2 3" key="1">
    <citation type="journal article" date="2020" name="Nature">
        <title>Six reference-quality genomes reveal evolution of bat adaptations.</title>
        <authorList>
            <person name="Jebb D."/>
            <person name="Huang Z."/>
            <person name="Pippel M."/>
            <person name="Hughes G.M."/>
            <person name="Lavrichenko K."/>
            <person name="Devanna P."/>
            <person name="Winkler S."/>
            <person name="Jermiin L.S."/>
            <person name="Skirmuntt E.C."/>
            <person name="Katzourakis A."/>
            <person name="Burkitt-Gray L."/>
            <person name="Ray D.A."/>
            <person name="Sullivan K.A.M."/>
            <person name="Roscito J.G."/>
            <person name="Kirilenko B.M."/>
            <person name="Davalos L.M."/>
            <person name="Corthals A.P."/>
            <person name="Power M.L."/>
            <person name="Jones G."/>
            <person name="Ransome R.D."/>
            <person name="Dechmann D.K.N."/>
            <person name="Locatelli A.G."/>
            <person name="Puechmaille S.J."/>
            <person name="Fedrigo O."/>
            <person name="Jarvis E.D."/>
            <person name="Hiller M."/>
            <person name="Vernes S.C."/>
            <person name="Myers E.W."/>
            <person name="Teeling E.C."/>
        </authorList>
    </citation>
    <scope>NUCLEOTIDE SEQUENCE [LARGE SCALE GENOMIC DNA]</scope>
    <source>
        <strain evidence="2">MRouAeg1</strain>
        <tissue evidence="2">Muscle</tissue>
    </source>
</reference>
<dbReference type="EMBL" id="JACASE010000001">
    <property type="protein sequence ID" value="KAF6508981.1"/>
    <property type="molecule type" value="Genomic_DNA"/>
</dbReference>
<accession>A0A7J8KJN9</accession>
<dbReference type="Gene3D" id="3.90.70.10">
    <property type="entry name" value="Cysteine proteinases"/>
    <property type="match status" value="1"/>
</dbReference>
<dbReference type="Pfam" id="PF00443">
    <property type="entry name" value="UCH"/>
    <property type="match status" value="1"/>
</dbReference>
<dbReference type="PANTHER" id="PTHR24006">
    <property type="entry name" value="UBIQUITIN CARBOXYL-TERMINAL HYDROLASE"/>
    <property type="match status" value="1"/>
</dbReference>
<comment type="caution">
    <text evidence="2">The sequence shown here is derived from an EMBL/GenBank/DDBJ whole genome shotgun (WGS) entry which is preliminary data.</text>
</comment>
<dbReference type="GO" id="GO:0016579">
    <property type="term" value="P:protein deubiquitination"/>
    <property type="evidence" value="ECO:0007669"/>
    <property type="project" value="InterPro"/>
</dbReference>
<dbReference type="Proteomes" id="UP000593571">
    <property type="component" value="Unassembled WGS sequence"/>
</dbReference>
<dbReference type="GO" id="GO:0005829">
    <property type="term" value="C:cytosol"/>
    <property type="evidence" value="ECO:0007669"/>
    <property type="project" value="TreeGrafter"/>
</dbReference>
<dbReference type="InterPro" id="IPR028889">
    <property type="entry name" value="USP"/>
</dbReference>
<dbReference type="PANTHER" id="PTHR24006:SF672">
    <property type="entry name" value="UBIQUITIN CARBOXYL-TERMINAL HYDROLASE"/>
    <property type="match status" value="1"/>
</dbReference>
<dbReference type="GO" id="GO:0004843">
    <property type="term" value="F:cysteine-type deubiquitinase activity"/>
    <property type="evidence" value="ECO:0007669"/>
    <property type="project" value="InterPro"/>
</dbReference>
<feature type="domain" description="USP" evidence="1">
    <location>
        <begin position="1"/>
        <end position="87"/>
    </location>
</feature>
<dbReference type="AlphaFoldDB" id="A0A7J8KJN9"/>
<organism evidence="2 3">
    <name type="scientific">Rousettus aegyptiacus</name>
    <name type="common">Egyptian fruit bat</name>
    <name type="synonym">Pteropus aegyptiacus</name>
    <dbReference type="NCBI Taxonomy" id="9407"/>
    <lineage>
        <taxon>Eukaryota</taxon>
        <taxon>Metazoa</taxon>
        <taxon>Chordata</taxon>
        <taxon>Craniata</taxon>
        <taxon>Vertebrata</taxon>
        <taxon>Euteleostomi</taxon>
        <taxon>Mammalia</taxon>
        <taxon>Eutheria</taxon>
        <taxon>Laurasiatheria</taxon>
        <taxon>Chiroptera</taxon>
        <taxon>Yinpterochiroptera</taxon>
        <taxon>Pteropodoidea</taxon>
        <taxon>Pteropodidae</taxon>
        <taxon>Rousettinae</taxon>
        <taxon>Rousettus</taxon>
    </lineage>
</organism>